<sequence>MKAHPLSLNPNIGRIHYVVVEEKEGFFHFVAKIELEGAENGQVRAQAVEIHPGVMKIFVRKGNRDGDEDEQFKVDTWRYRLPASTMLGWPWRYLWTESL</sequence>
<organism evidence="1 2">
    <name type="scientific">Solanum bulbocastanum</name>
    <name type="common">Wild potato</name>
    <dbReference type="NCBI Taxonomy" id="147425"/>
    <lineage>
        <taxon>Eukaryota</taxon>
        <taxon>Viridiplantae</taxon>
        <taxon>Streptophyta</taxon>
        <taxon>Embryophyta</taxon>
        <taxon>Tracheophyta</taxon>
        <taxon>Spermatophyta</taxon>
        <taxon>Magnoliopsida</taxon>
        <taxon>eudicotyledons</taxon>
        <taxon>Gunneridae</taxon>
        <taxon>Pentapetalae</taxon>
        <taxon>asterids</taxon>
        <taxon>lamiids</taxon>
        <taxon>Solanales</taxon>
        <taxon>Solanaceae</taxon>
        <taxon>Solanoideae</taxon>
        <taxon>Solaneae</taxon>
        <taxon>Solanum</taxon>
    </lineage>
</organism>
<dbReference type="PANTHER" id="PTHR33879">
    <property type="entry name" value="17.6 KDA CLASS II HEAT SHOCK PROTEIN-RELATED"/>
    <property type="match status" value="1"/>
</dbReference>
<evidence type="ECO:0000313" key="1">
    <source>
        <dbReference type="EMBL" id="KAK6786366.1"/>
    </source>
</evidence>
<dbReference type="AlphaFoldDB" id="A0AAN8TM90"/>
<gene>
    <name evidence="1" type="ORF">RDI58_014891</name>
</gene>
<name>A0AAN8TM90_SOLBU</name>
<evidence type="ECO:0000313" key="2">
    <source>
        <dbReference type="Proteomes" id="UP001371456"/>
    </source>
</evidence>
<keyword evidence="2" id="KW-1185">Reference proteome</keyword>
<proteinExistence type="predicted"/>
<dbReference type="EMBL" id="JBANQN010000006">
    <property type="protein sequence ID" value="KAK6786366.1"/>
    <property type="molecule type" value="Genomic_DNA"/>
</dbReference>
<protein>
    <submittedName>
        <fullName evidence="1">Uncharacterized protein</fullName>
    </submittedName>
</protein>
<reference evidence="1 2" key="1">
    <citation type="submission" date="2024-02" db="EMBL/GenBank/DDBJ databases">
        <title>de novo genome assembly of Solanum bulbocastanum strain 11H21.</title>
        <authorList>
            <person name="Hosaka A.J."/>
        </authorList>
    </citation>
    <scope>NUCLEOTIDE SEQUENCE [LARGE SCALE GENOMIC DNA]</scope>
    <source>
        <tissue evidence="1">Young leaves</tissue>
    </source>
</reference>
<dbReference type="Proteomes" id="UP001371456">
    <property type="component" value="Unassembled WGS sequence"/>
</dbReference>
<comment type="caution">
    <text evidence="1">The sequence shown here is derived from an EMBL/GenBank/DDBJ whole genome shotgun (WGS) entry which is preliminary data.</text>
</comment>
<dbReference type="PANTHER" id="PTHR33879:SF11">
    <property type="entry name" value="SHSP DOMAIN-CONTAINING PROTEIN"/>
    <property type="match status" value="1"/>
</dbReference>
<accession>A0AAN8TM90</accession>